<dbReference type="AlphaFoldDB" id="A0A0F9HYA4"/>
<reference evidence="1" key="1">
    <citation type="journal article" date="2015" name="Nature">
        <title>Complex archaea that bridge the gap between prokaryotes and eukaryotes.</title>
        <authorList>
            <person name="Spang A."/>
            <person name="Saw J.H."/>
            <person name="Jorgensen S.L."/>
            <person name="Zaremba-Niedzwiedzka K."/>
            <person name="Martijn J."/>
            <person name="Lind A.E."/>
            <person name="van Eijk R."/>
            <person name="Schleper C."/>
            <person name="Guy L."/>
            <person name="Ettema T.J."/>
        </authorList>
    </citation>
    <scope>NUCLEOTIDE SEQUENCE</scope>
</reference>
<evidence type="ECO:0000313" key="1">
    <source>
        <dbReference type="EMBL" id="KKM20416.1"/>
    </source>
</evidence>
<accession>A0A0F9HYA4</accession>
<comment type="caution">
    <text evidence="1">The sequence shown here is derived from an EMBL/GenBank/DDBJ whole genome shotgun (WGS) entry which is preliminary data.</text>
</comment>
<proteinExistence type="predicted"/>
<sequence length="747" mass="83647">MLNLRKKAKYVFTAELLSVMTQSLDRLSANYTIDGAEAVVNFQSEGEPEPQQYHIRITPMSEIEGRQETPNVAEGIGWGPEGPPPGIGNASRLNMKKKAMCINTPTFLHLAEQAGVDLSNTDPEVLDDVIHTGIFGACLDSSDQELLFDSQLRDLATQMIKTIVTKFDLSSFDTFGSVELNKMFDTLQPLTNAFIARQEVVRSTPEFKQHYDEYNRELQFPTDPETGYITGPSTLPSNEYLDQIKQRWESPLGIASKLNMKKSAGSYLTPEGQRIFEEAQLDPTTIFLPDPDVLGILSYIAGNSARTLRDLLDDVDEFSANPEEDAALFTEAWQQAKEDGYVVDEEGPEYTLNLSELPKNLPPGIAIRLNMTKKVAGDIEDPEDRNISMFPDSIEGKAEVGKYILPFAQRGVYDFGGSEGPLESIWVGEERVPLEYKNVFVVDPREPREISEKEMQYYFEHPDELPDAFQGDLTKKLSLPPKSYINISGVLHTMGDPSLGHHENYGEFEIHDKDEGYDIKFDEDYDYIVYNAIIDNIDNALLPGGIFNLSDYSSPKPVRAAIASLINHRGYRKIYEHTEKSDEPMAGGMTVYPVYQVILQKPEEPVQDLPGNLPPGIASKLNMTKKALEIGGETFPDALKFKDDTTSSFDVETSIQSIYSEAISFVVTHVWNGLRAQGIIGPDDVNVIQEDVDKARFSNVSSLVRQLMEEGWFKYLEQTSDMKLRSDLQLQQQVFNAIQTAIKEGAA</sequence>
<name>A0A0F9HYA4_9ZZZZ</name>
<protein>
    <submittedName>
        <fullName evidence="1">Uncharacterized protein</fullName>
    </submittedName>
</protein>
<gene>
    <name evidence="1" type="ORF">LCGC14_1645700</name>
</gene>
<dbReference type="EMBL" id="LAZR01013771">
    <property type="protein sequence ID" value="KKM20416.1"/>
    <property type="molecule type" value="Genomic_DNA"/>
</dbReference>
<organism evidence="1">
    <name type="scientific">marine sediment metagenome</name>
    <dbReference type="NCBI Taxonomy" id="412755"/>
    <lineage>
        <taxon>unclassified sequences</taxon>
        <taxon>metagenomes</taxon>
        <taxon>ecological metagenomes</taxon>
    </lineage>
</organism>